<dbReference type="SUPFAM" id="SSF53756">
    <property type="entry name" value="UDP-Glycosyltransferase/glycogen phosphorylase"/>
    <property type="match status" value="1"/>
</dbReference>
<reference evidence="3 4" key="1">
    <citation type="submission" date="2018-10" db="EMBL/GenBank/DDBJ databases">
        <title>Roseomonas sp. nov., isolated from feces of Tibetan antelopes in the Qinghai-Tibet plateau, China.</title>
        <authorList>
            <person name="Tian Z."/>
        </authorList>
    </citation>
    <scope>NUCLEOTIDE SEQUENCE [LARGE SCALE GENOMIC DNA]</scope>
    <source>
        <strain evidence="3 4">Z23</strain>
    </source>
</reference>
<dbReference type="Pfam" id="PF13692">
    <property type="entry name" value="Glyco_trans_1_4"/>
    <property type="match status" value="1"/>
</dbReference>
<sequence>MPEPTPLVCMLSAAHPPADVRVVAKEGAALAEAGWRVLHLCPAPAGQDASAPLREGAAPGGAGTVPDSHAGVAIRTYRRGRGWRGRLLGIPALARRAAATGAAVLHASEPDAWLAAILAARRNGARVVLDVHEHYPSRLDSRLPPALHPLGRGAIRLACRLAGAAADAVVVAKDGLDADFGAPDRIVAVRNYAAPSAVAPREHGPGPLTLVHLGALGRARGAMEMLDALALCPDGTRLRLVGRFTDNSEEDFAVRAAALALDGQVERLGWMPHAAALEAAAGADIGLVLFQPGVENHRLALPHKLFDCMLAGLPIIAPAFAEEVAAVVREAGCGLLVETDDPAAIAAAVARLADPALRAAMGARGRAAALGRFGWRAEAARLVRLYHRLAPQHAVPEAPGLAITLPQGAG</sequence>
<dbReference type="Proteomes" id="UP000274097">
    <property type="component" value="Unassembled WGS sequence"/>
</dbReference>
<gene>
    <name evidence="3" type="ORF">EBE87_02420</name>
</gene>
<dbReference type="Gene3D" id="3.40.50.2000">
    <property type="entry name" value="Glycogen Phosphorylase B"/>
    <property type="match status" value="2"/>
</dbReference>
<evidence type="ECO:0000313" key="4">
    <source>
        <dbReference type="Proteomes" id="UP000274097"/>
    </source>
</evidence>
<feature type="domain" description="Glycosyltransferase subfamily 4-like N-terminal" evidence="2">
    <location>
        <begin position="21"/>
        <end position="171"/>
    </location>
</feature>
<dbReference type="Pfam" id="PF13439">
    <property type="entry name" value="Glyco_transf_4"/>
    <property type="match status" value="1"/>
</dbReference>
<dbReference type="EMBL" id="RFLX01000001">
    <property type="protein sequence ID" value="RMI27241.1"/>
    <property type="molecule type" value="Genomic_DNA"/>
</dbReference>
<comment type="caution">
    <text evidence="3">The sequence shown here is derived from an EMBL/GenBank/DDBJ whole genome shotgun (WGS) entry which is preliminary data.</text>
</comment>
<evidence type="ECO:0000256" key="1">
    <source>
        <dbReference type="SAM" id="MobiDB-lite"/>
    </source>
</evidence>
<keyword evidence="4" id="KW-1185">Reference proteome</keyword>
<protein>
    <submittedName>
        <fullName evidence="3">Glycosyltransferase</fullName>
    </submittedName>
</protein>
<name>A0ABX9VQH4_9PROT</name>
<accession>A0ABX9VQH4</accession>
<proteinExistence type="predicted"/>
<feature type="region of interest" description="Disordered" evidence="1">
    <location>
        <begin position="48"/>
        <end position="67"/>
    </location>
</feature>
<dbReference type="PANTHER" id="PTHR12526">
    <property type="entry name" value="GLYCOSYLTRANSFERASE"/>
    <property type="match status" value="1"/>
</dbReference>
<evidence type="ECO:0000313" key="3">
    <source>
        <dbReference type="EMBL" id="RMI27241.1"/>
    </source>
</evidence>
<dbReference type="InterPro" id="IPR028098">
    <property type="entry name" value="Glyco_trans_4-like_N"/>
</dbReference>
<dbReference type="RefSeq" id="WP_122139857.1">
    <property type="nucleotide sequence ID" value="NZ_RFLX01000001.1"/>
</dbReference>
<organism evidence="3 4">
    <name type="scientific">Teichococcus wenyumeiae</name>
    <dbReference type="NCBI Taxonomy" id="2478470"/>
    <lineage>
        <taxon>Bacteria</taxon>
        <taxon>Pseudomonadati</taxon>
        <taxon>Pseudomonadota</taxon>
        <taxon>Alphaproteobacteria</taxon>
        <taxon>Acetobacterales</taxon>
        <taxon>Roseomonadaceae</taxon>
        <taxon>Roseomonas</taxon>
    </lineage>
</organism>
<evidence type="ECO:0000259" key="2">
    <source>
        <dbReference type="Pfam" id="PF13439"/>
    </source>
</evidence>